<keyword evidence="3" id="KW-0547">Nucleotide-binding</keyword>
<name>A0AAN9K485_CLITE</name>
<protein>
    <recommendedName>
        <fullName evidence="6">Protein kinase domain-containing protein</fullName>
    </recommendedName>
</protein>
<dbReference type="AlphaFoldDB" id="A0AAN9K485"/>
<dbReference type="SUPFAM" id="SSF56112">
    <property type="entry name" value="Protein kinase-like (PK-like)"/>
    <property type="match status" value="1"/>
</dbReference>
<dbReference type="InterPro" id="IPR000719">
    <property type="entry name" value="Prot_kinase_dom"/>
</dbReference>
<proteinExistence type="predicted"/>
<evidence type="ECO:0000256" key="4">
    <source>
        <dbReference type="ARBA" id="ARBA00022777"/>
    </source>
</evidence>
<evidence type="ECO:0000259" key="6">
    <source>
        <dbReference type="PROSITE" id="PS50011"/>
    </source>
</evidence>
<dbReference type="GO" id="GO:0004674">
    <property type="term" value="F:protein serine/threonine kinase activity"/>
    <property type="evidence" value="ECO:0007669"/>
    <property type="project" value="UniProtKB-KW"/>
</dbReference>
<feature type="domain" description="Protein kinase" evidence="6">
    <location>
        <begin position="1"/>
        <end position="76"/>
    </location>
</feature>
<dbReference type="GO" id="GO:0005524">
    <property type="term" value="F:ATP binding"/>
    <property type="evidence" value="ECO:0007669"/>
    <property type="project" value="UniProtKB-KW"/>
</dbReference>
<dbReference type="PANTHER" id="PTHR43895:SF65">
    <property type="entry name" value="CBL-INTERACTING PROTEIN KINASE 21"/>
    <property type="match status" value="1"/>
</dbReference>
<keyword evidence="5" id="KW-0067">ATP-binding</keyword>
<sequence>MAPRILLCGNVLGRLNQLFKRVSSVLASKTKIYMASKDKLTEADGRKMFQQLIDGVSYCHNKGVSHKDVKVFSQSS</sequence>
<dbReference type="PROSITE" id="PS50011">
    <property type="entry name" value="PROTEIN_KINASE_DOM"/>
    <property type="match status" value="1"/>
</dbReference>
<evidence type="ECO:0000256" key="2">
    <source>
        <dbReference type="ARBA" id="ARBA00022679"/>
    </source>
</evidence>
<keyword evidence="1" id="KW-0723">Serine/threonine-protein kinase</keyword>
<dbReference type="EMBL" id="JAYKXN010000002">
    <property type="protein sequence ID" value="KAK7310960.1"/>
    <property type="molecule type" value="Genomic_DNA"/>
</dbReference>
<evidence type="ECO:0000313" key="8">
    <source>
        <dbReference type="Proteomes" id="UP001359559"/>
    </source>
</evidence>
<keyword evidence="8" id="KW-1185">Reference proteome</keyword>
<dbReference type="Proteomes" id="UP001359559">
    <property type="component" value="Unassembled WGS sequence"/>
</dbReference>
<keyword evidence="4" id="KW-0418">Kinase</keyword>
<dbReference type="PANTHER" id="PTHR43895">
    <property type="entry name" value="CALCIUM/CALMODULIN-DEPENDENT PROTEIN KINASE KINASE-RELATED"/>
    <property type="match status" value="1"/>
</dbReference>
<keyword evidence="2" id="KW-0808">Transferase</keyword>
<dbReference type="GO" id="GO:0007165">
    <property type="term" value="P:signal transduction"/>
    <property type="evidence" value="ECO:0007669"/>
    <property type="project" value="TreeGrafter"/>
</dbReference>
<evidence type="ECO:0000256" key="5">
    <source>
        <dbReference type="ARBA" id="ARBA00022840"/>
    </source>
</evidence>
<evidence type="ECO:0000256" key="3">
    <source>
        <dbReference type="ARBA" id="ARBA00022741"/>
    </source>
</evidence>
<reference evidence="7 8" key="1">
    <citation type="submission" date="2024-01" db="EMBL/GenBank/DDBJ databases">
        <title>The genomes of 5 underutilized Papilionoideae crops provide insights into root nodulation and disease resistance.</title>
        <authorList>
            <person name="Yuan L."/>
        </authorList>
    </citation>
    <scope>NUCLEOTIDE SEQUENCE [LARGE SCALE GENOMIC DNA]</scope>
    <source>
        <strain evidence="7">LY-2023</strain>
        <tissue evidence="7">Leaf</tissue>
    </source>
</reference>
<dbReference type="InterPro" id="IPR011009">
    <property type="entry name" value="Kinase-like_dom_sf"/>
</dbReference>
<organism evidence="7 8">
    <name type="scientific">Clitoria ternatea</name>
    <name type="common">Butterfly pea</name>
    <dbReference type="NCBI Taxonomy" id="43366"/>
    <lineage>
        <taxon>Eukaryota</taxon>
        <taxon>Viridiplantae</taxon>
        <taxon>Streptophyta</taxon>
        <taxon>Embryophyta</taxon>
        <taxon>Tracheophyta</taxon>
        <taxon>Spermatophyta</taxon>
        <taxon>Magnoliopsida</taxon>
        <taxon>eudicotyledons</taxon>
        <taxon>Gunneridae</taxon>
        <taxon>Pentapetalae</taxon>
        <taxon>rosids</taxon>
        <taxon>fabids</taxon>
        <taxon>Fabales</taxon>
        <taxon>Fabaceae</taxon>
        <taxon>Papilionoideae</taxon>
        <taxon>50 kb inversion clade</taxon>
        <taxon>NPAAA clade</taxon>
        <taxon>indigoferoid/millettioid clade</taxon>
        <taxon>Phaseoleae</taxon>
        <taxon>Clitoria</taxon>
    </lineage>
</organism>
<evidence type="ECO:0000313" key="7">
    <source>
        <dbReference type="EMBL" id="KAK7310960.1"/>
    </source>
</evidence>
<evidence type="ECO:0000256" key="1">
    <source>
        <dbReference type="ARBA" id="ARBA00022527"/>
    </source>
</evidence>
<dbReference type="Gene3D" id="1.10.510.10">
    <property type="entry name" value="Transferase(Phosphotransferase) domain 1"/>
    <property type="match status" value="1"/>
</dbReference>
<gene>
    <name evidence="7" type="ORF">RJT34_08777</name>
</gene>
<comment type="caution">
    <text evidence="7">The sequence shown here is derived from an EMBL/GenBank/DDBJ whole genome shotgun (WGS) entry which is preliminary data.</text>
</comment>
<accession>A0AAN9K485</accession>